<protein>
    <recommendedName>
        <fullName evidence="2">Chromo domain-containing protein</fullName>
    </recommendedName>
</protein>
<dbReference type="SUPFAM" id="SSF54160">
    <property type="entry name" value="Chromo domain-like"/>
    <property type="match status" value="1"/>
</dbReference>
<evidence type="ECO:0000313" key="3">
    <source>
        <dbReference type="EMBL" id="KAK7467024.1"/>
    </source>
</evidence>
<evidence type="ECO:0000259" key="2">
    <source>
        <dbReference type="PROSITE" id="PS50013"/>
    </source>
</evidence>
<organism evidence="3 4">
    <name type="scientific">Marasmiellus scandens</name>
    <dbReference type="NCBI Taxonomy" id="2682957"/>
    <lineage>
        <taxon>Eukaryota</taxon>
        <taxon>Fungi</taxon>
        <taxon>Dikarya</taxon>
        <taxon>Basidiomycota</taxon>
        <taxon>Agaricomycotina</taxon>
        <taxon>Agaricomycetes</taxon>
        <taxon>Agaricomycetidae</taxon>
        <taxon>Agaricales</taxon>
        <taxon>Marasmiineae</taxon>
        <taxon>Omphalotaceae</taxon>
        <taxon>Marasmiellus</taxon>
    </lineage>
</organism>
<feature type="region of interest" description="Disordered" evidence="1">
    <location>
        <begin position="617"/>
        <end position="720"/>
    </location>
</feature>
<feature type="region of interest" description="Disordered" evidence="1">
    <location>
        <begin position="1096"/>
        <end position="1115"/>
    </location>
</feature>
<name>A0ABR1JT26_9AGAR</name>
<reference evidence="3 4" key="1">
    <citation type="submission" date="2024-01" db="EMBL/GenBank/DDBJ databases">
        <title>A draft genome for the cacao thread blight pathogen Marasmiellus scandens.</title>
        <authorList>
            <person name="Baruah I.K."/>
            <person name="Leung J."/>
            <person name="Bukari Y."/>
            <person name="Amoako-Attah I."/>
            <person name="Meinhardt L.W."/>
            <person name="Bailey B.A."/>
            <person name="Cohen S.P."/>
        </authorList>
    </citation>
    <scope>NUCLEOTIDE SEQUENCE [LARGE SCALE GENOMIC DNA]</scope>
    <source>
        <strain evidence="3 4">GH-19</strain>
    </source>
</reference>
<sequence>MPLFDVGKHIPEGTLLQVPCRDHNLPDFYRVKSHPLISPFLQETQRVRLILVYLFDSRDVEAAQKFSRYAEEKLEIPEGPNADMVKYGMYAGRLVSSFLMELNVGLTEFEEGTVIFARDVARTSLGYQESDILQAYVATSVDVTETFQAEVIKIRDEMLGPRESRTPHMVWFEDSPRAIKVQGSRAYSNGCTVQPQRQYLVAPAAGNKVIPDEERDDNLRLRENLLKTLIPKAVSIFKILAPDLYQNLDIAAELHNTPRIGCDENCLFTGAQQNLATAVGPKTGIGLRSHLQAFGGKHLDKQDSNGGYTGLTCGHDLPPGYEGGRFHLVELGGYVRLDGIKMVFFSGLRMHGGTPPLAPDDSAIPDWAYRWTSVLYPQSIVLNGQGAVNVASKPDLSPLQLTPEMRDNYPENHDPSFIIEANHDPAIQYPELHKPVRCREATFASDGDVMMSPQAIINFTSRSSFQLTVHTMRQLGGNVTLNYEVFRQSQMFEKNGHIYQPQPWPLAPDGQSWTNAEPPQSLSPRQEAISLWRRHCARLASAIPSEVVKMNKEVEIATGLDPGANRNAKLVKKIAGPTSTSIKKSVNRSKRGKGGRGKDGFVEFVKASTKLLSVPLHTVTPSRRRIQSRGQRASHGAYRRKATQKTPRSGPKYLQTTYCTRSVTSVHKNDTSKQSRDATDALGAEDDVMDVDMAAEGGSNENNFVDPEESDDGTEDDKDDDVYDVAGIIAHKTVKRGNVSELQYFIRWAGYDTYSWVSEQNMNDGPMLREYKSKTATRFQESIWSPRLDGNSKVSNLIDSLESRPAKGDTFLERLQGPAIAYAISTFQRAALACNQHPNLKAWPEIVSEITKMHGRIRRDPLSVAAASAVASSSSLLDQMCVTLHRTDATIAIQRQTMMLTHWHLDRWLKTCLDEAMKTISLSWIHTLCRKISSVIESKLPFDFNSSTFLPDISPNRCYTYTPPSKGLGSKLMEHKLSIARQIISIWLGLPFIYADDARSKFLEIVMDSPGKYQEALLLVKEVWETYDNPRRLYKSRAGDKVLGQFSLEAKDHSVIGKSPSPEASELLRLLYEAHICFLYADGSVIPTDGSHNGPSYTSFSNPATTTLPSSSAPQTDRSILLDTHVSAFKDWLIDMYDAATLSLSTVNMQQQRMVRNMDGWCPFREMGTSRKVALRPNGPFEPHRISTREGIFSALVFRGILFGSQVMKDFNRSCYFHNLEDWSEWRASLAHVPDSDICHPCPYGPSRGRVIKNVADFWESSQILHEFLGDRPDCRMFSDVVHWVASRRLPDQRMAFPSFGTLGSYLLAVDLVYSGRLQSPTLDELALMVQSLDRGAANALSKMHPVSGQFNVADAYKQFHHKVVQALPTYKDRMGYDIFTTEHALCKYSKGKSITRSN</sequence>
<feature type="compositionally biased region" description="Acidic residues" evidence="1">
    <location>
        <begin position="706"/>
        <end position="720"/>
    </location>
</feature>
<dbReference type="InterPro" id="IPR000953">
    <property type="entry name" value="Chromo/chromo_shadow_dom"/>
</dbReference>
<dbReference type="EMBL" id="JBANRG010000004">
    <property type="protein sequence ID" value="KAK7467024.1"/>
    <property type="molecule type" value="Genomic_DNA"/>
</dbReference>
<keyword evidence="4" id="KW-1185">Reference proteome</keyword>
<feature type="region of interest" description="Disordered" evidence="1">
    <location>
        <begin position="579"/>
        <end position="600"/>
    </location>
</feature>
<dbReference type="Proteomes" id="UP001498398">
    <property type="component" value="Unassembled WGS sequence"/>
</dbReference>
<dbReference type="PROSITE" id="PS50013">
    <property type="entry name" value="CHROMO_2"/>
    <property type="match status" value="1"/>
</dbReference>
<proteinExistence type="predicted"/>
<accession>A0ABR1JT26</accession>
<dbReference type="Gene3D" id="2.40.50.40">
    <property type="match status" value="1"/>
</dbReference>
<dbReference type="InterPro" id="IPR016197">
    <property type="entry name" value="Chromo-like_dom_sf"/>
</dbReference>
<comment type="caution">
    <text evidence="3">The sequence shown here is derived from an EMBL/GenBank/DDBJ whole genome shotgun (WGS) entry which is preliminary data.</text>
</comment>
<feature type="domain" description="Chromo" evidence="2">
    <location>
        <begin position="723"/>
        <end position="783"/>
    </location>
</feature>
<gene>
    <name evidence="3" type="ORF">VKT23_004086</name>
</gene>
<feature type="compositionally biased region" description="Basic and acidic residues" evidence="1">
    <location>
        <begin position="667"/>
        <end position="679"/>
    </location>
</feature>
<feature type="compositionally biased region" description="Polar residues" evidence="1">
    <location>
        <begin position="654"/>
        <end position="666"/>
    </location>
</feature>
<feature type="compositionally biased region" description="Basic residues" evidence="1">
    <location>
        <begin position="585"/>
        <end position="595"/>
    </location>
</feature>
<evidence type="ECO:0000256" key="1">
    <source>
        <dbReference type="SAM" id="MobiDB-lite"/>
    </source>
</evidence>
<evidence type="ECO:0000313" key="4">
    <source>
        <dbReference type="Proteomes" id="UP001498398"/>
    </source>
</evidence>